<protein>
    <submittedName>
        <fullName evidence="3">VWA domain-containing protein</fullName>
    </submittedName>
</protein>
<dbReference type="PROSITE" id="PS50234">
    <property type="entry name" value="VWFA"/>
    <property type="match status" value="1"/>
</dbReference>
<feature type="chain" id="PRO_5047343035" evidence="1">
    <location>
        <begin position="26"/>
        <end position="674"/>
    </location>
</feature>
<sequence>MKSFLKATIAALTLGATALPAIAQAQPGTILVLDASGSMWGQIDGVNKIAIAREVVADILADFPKDQNLGFVTYGHRERGQCSDIQTIIEPAPGTASEIIEIVNELTPRGMTPMTDAVIAAAQALRHTEQPATVILVSDGIETCNPDPCAAARTLEQAGIDFTAHVIGFDVQDEPEALLQMQCLAGETGGRFLTADNAQELSEALQQVVAAPVSMVLDDPQPDPAQATVSAPAQIVVGSAFAVTWEAEGLNPRDYVTIVPAGAKDGSYTNYDRVKDKAEASLRAPAEPGLYEVRLQTEGDSRVLAITPVEVVDVDVTVSAPAKVVVGSVFPVSWVAEGLHPRDYVTIVPAGAKDGAYTNYYRMEGKTEGRLRAPAEPGLYEVRLQMEGSGRVLATTPIEVTDVDVTVSAPAEVLVGSQFAVTWAAEGLHPRDYVTIVPAGAKDGSYTNYDRMEGKTEGQLRAPAEPGLYEVRLQMEGSGRVLATTPVEVLEGNVTVSGPNRVRAGTEVALGWTGAIYSRDYITIVPAGAEDGQYAGYIRVESATEGKMKAPAETGLYEIRYHLEGSNRVMARAPLEVLAADAPMDDGAGLVVPATGKPGETITVTWTGGADSADQRVTLARADQADFVWIHAESAIGRNSLEMTLPDAPGTYEVRFLDINARSVLGRSIVEVQP</sequence>
<feature type="signal peptide" evidence="1">
    <location>
        <begin position="1"/>
        <end position="25"/>
    </location>
</feature>
<gene>
    <name evidence="3" type="ORF">ACFPLB_09515</name>
</gene>
<evidence type="ECO:0000313" key="3">
    <source>
        <dbReference type="EMBL" id="MFC5386201.1"/>
    </source>
</evidence>
<reference evidence="4" key="1">
    <citation type="journal article" date="2019" name="Int. J. Syst. Evol. Microbiol.">
        <title>The Global Catalogue of Microorganisms (GCM) 10K type strain sequencing project: providing services to taxonomists for standard genome sequencing and annotation.</title>
        <authorList>
            <consortium name="The Broad Institute Genomics Platform"/>
            <consortium name="The Broad Institute Genome Sequencing Center for Infectious Disease"/>
            <person name="Wu L."/>
            <person name="Ma J."/>
        </authorList>
    </citation>
    <scope>NUCLEOTIDE SEQUENCE [LARGE SCALE GENOMIC DNA]</scope>
    <source>
        <strain evidence="4">CGMCC 4.1415</strain>
    </source>
</reference>
<feature type="domain" description="VWFA" evidence="2">
    <location>
        <begin position="28"/>
        <end position="208"/>
    </location>
</feature>
<dbReference type="Gene3D" id="3.40.50.410">
    <property type="entry name" value="von Willebrand factor, type A domain"/>
    <property type="match status" value="1"/>
</dbReference>
<dbReference type="Pfam" id="PF00092">
    <property type="entry name" value="VWA"/>
    <property type="match status" value="1"/>
</dbReference>
<dbReference type="RefSeq" id="WP_378229109.1">
    <property type="nucleotide sequence ID" value="NZ_JBHSLL010000025.1"/>
</dbReference>
<evidence type="ECO:0000256" key="1">
    <source>
        <dbReference type="SAM" id="SignalP"/>
    </source>
</evidence>
<proteinExistence type="predicted"/>
<accession>A0ABW0GYA2</accession>
<dbReference type="InterPro" id="IPR002035">
    <property type="entry name" value="VWF_A"/>
</dbReference>
<dbReference type="SUPFAM" id="SSF53300">
    <property type="entry name" value="vWA-like"/>
    <property type="match status" value="1"/>
</dbReference>
<keyword evidence="4" id="KW-1185">Reference proteome</keyword>
<evidence type="ECO:0000259" key="2">
    <source>
        <dbReference type="PROSITE" id="PS50234"/>
    </source>
</evidence>
<name>A0ABW0GYA2_9HYPH</name>
<dbReference type="EMBL" id="JBHSLL010000025">
    <property type="protein sequence ID" value="MFC5386201.1"/>
    <property type="molecule type" value="Genomic_DNA"/>
</dbReference>
<dbReference type="InterPro" id="IPR036465">
    <property type="entry name" value="vWFA_dom_sf"/>
</dbReference>
<dbReference type="SMART" id="SM00327">
    <property type="entry name" value="VWA"/>
    <property type="match status" value="1"/>
</dbReference>
<comment type="caution">
    <text evidence="3">The sequence shown here is derived from an EMBL/GenBank/DDBJ whole genome shotgun (WGS) entry which is preliminary data.</text>
</comment>
<evidence type="ECO:0000313" key="4">
    <source>
        <dbReference type="Proteomes" id="UP001596016"/>
    </source>
</evidence>
<dbReference type="Proteomes" id="UP001596016">
    <property type="component" value="Unassembled WGS sequence"/>
</dbReference>
<organism evidence="3 4">
    <name type="scientific">Aquamicrobium segne</name>
    <dbReference type="NCBI Taxonomy" id="469547"/>
    <lineage>
        <taxon>Bacteria</taxon>
        <taxon>Pseudomonadati</taxon>
        <taxon>Pseudomonadota</taxon>
        <taxon>Alphaproteobacteria</taxon>
        <taxon>Hyphomicrobiales</taxon>
        <taxon>Phyllobacteriaceae</taxon>
        <taxon>Aquamicrobium</taxon>
    </lineage>
</organism>
<keyword evidence="1" id="KW-0732">Signal</keyword>